<gene>
    <name evidence="1" type="ORF">MBSD_1046</name>
    <name evidence="2" type="ORF">MBSD_n1074</name>
</gene>
<dbReference type="HOGENOM" id="CLU_136737_0_0_6"/>
<protein>
    <recommendedName>
        <fullName evidence="4">DUF1579 domain-containing protein</fullName>
    </recommendedName>
</protein>
<organism evidence="2">
    <name type="scientific">Mizugakiibacter sediminis</name>
    <dbReference type="NCBI Taxonomy" id="1475481"/>
    <lineage>
        <taxon>Bacteria</taxon>
        <taxon>Pseudomonadati</taxon>
        <taxon>Pseudomonadota</taxon>
        <taxon>Gammaproteobacteria</taxon>
        <taxon>Lysobacterales</taxon>
        <taxon>Rhodanobacteraceae</taxon>
        <taxon>Mizugakiibacter</taxon>
    </lineage>
</organism>
<dbReference type="STRING" id="1475481.GCA_000953855_01094"/>
<dbReference type="Proteomes" id="UP000253740">
    <property type="component" value="Unassembled WGS sequence"/>
</dbReference>
<dbReference type="OrthoDB" id="7186376at2"/>
<dbReference type="InterPro" id="IPR011473">
    <property type="entry name" value="DUF1579"/>
</dbReference>
<keyword evidence="3" id="KW-1185">Reference proteome</keyword>
<evidence type="ECO:0000313" key="1">
    <source>
        <dbReference type="EMBL" id="GAN44511.1"/>
    </source>
</evidence>
<evidence type="ECO:0000313" key="3">
    <source>
        <dbReference type="Proteomes" id="UP000253740"/>
    </source>
</evidence>
<proteinExistence type="predicted"/>
<accession>A0A0K8QLP8</accession>
<dbReference type="EMBL" id="DF952378">
    <property type="protein sequence ID" value="GAN44511.1"/>
    <property type="molecule type" value="Genomic_DNA"/>
</dbReference>
<dbReference type="Pfam" id="PF07617">
    <property type="entry name" value="DUF1579"/>
    <property type="match status" value="1"/>
</dbReference>
<name>A0A0K8QLP8_9GAMM</name>
<dbReference type="EMBL" id="DF970177">
    <property type="protein sequence ID" value="GAP65783.1"/>
    <property type="molecule type" value="Genomic_DNA"/>
</dbReference>
<dbReference type="AlphaFoldDB" id="A0A0K8QLP8"/>
<reference evidence="2" key="2">
    <citation type="submission" date="2015-08" db="EMBL/GenBank/DDBJ databases">
        <title>Complete DNA Sequence of Pseudomonas syringae pv. actinidiae, the Causal Agent of Kiwifruit Canker Disease.</title>
        <authorList>
            <person name="Rikkerink E.H.A."/>
            <person name="Fineran P.C."/>
        </authorList>
    </citation>
    <scope>NUCLEOTIDE SEQUENCE</scope>
    <source>
        <strain evidence="2">SkMP5</strain>
    </source>
</reference>
<sequence>MDMPQPGPAHAQLARLAGVWEGEERLAPSPWAAAGVARGRLVCRMAVDGLMLLQDYEQTRDGRVAFRAHGVMMLDPAGGDVLWWWFDSAGFPPEPARGRWDGDVLRLAKSTPRGEARYAYHAGGDRLGFAIETRLPGQDAFAAFLTGDYRRRAD</sequence>
<evidence type="ECO:0000313" key="2">
    <source>
        <dbReference type="EMBL" id="GAP65783.1"/>
    </source>
</evidence>
<evidence type="ECO:0008006" key="4">
    <source>
        <dbReference type="Google" id="ProtNLM"/>
    </source>
</evidence>
<dbReference type="RefSeq" id="WP_062535867.1">
    <property type="nucleotide sequence ID" value="NZ_DF970177.1"/>
</dbReference>
<reference evidence="1" key="1">
    <citation type="submission" date="2015-03" db="EMBL/GenBank/DDBJ databases">
        <title>Draft genome sequence of Mizugakiibacter sediminis skMP5.</title>
        <authorList>
            <person name="Watanabe T."/>
            <person name="Kojima H."/>
            <person name="Fukui M."/>
        </authorList>
    </citation>
    <scope>NUCLEOTIDE SEQUENCE</scope>
    <source>
        <strain evidence="1">SkMP5</strain>
    </source>
</reference>